<keyword evidence="2 5" id="KW-0238">DNA-binding</keyword>
<dbReference type="Proteomes" id="UP001597479">
    <property type="component" value="Unassembled WGS sequence"/>
</dbReference>
<evidence type="ECO:0000313" key="6">
    <source>
        <dbReference type="Proteomes" id="UP001597479"/>
    </source>
</evidence>
<accession>A0ABW5VYK8</accession>
<dbReference type="PROSITE" id="PS00894">
    <property type="entry name" value="HTH_DEOR_1"/>
    <property type="match status" value="1"/>
</dbReference>
<dbReference type="Pfam" id="PF00455">
    <property type="entry name" value="DeoRC"/>
    <property type="match status" value="1"/>
</dbReference>
<dbReference type="SUPFAM" id="SSF46785">
    <property type="entry name" value="Winged helix' DNA-binding domain"/>
    <property type="match status" value="1"/>
</dbReference>
<dbReference type="PANTHER" id="PTHR30363">
    <property type="entry name" value="HTH-TYPE TRANSCRIPTIONAL REGULATOR SRLR-RELATED"/>
    <property type="match status" value="1"/>
</dbReference>
<dbReference type="PANTHER" id="PTHR30363:SF44">
    <property type="entry name" value="AGA OPERON TRANSCRIPTIONAL REPRESSOR-RELATED"/>
    <property type="match status" value="1"/>
</dbReference>
<keyword evidence="1" id="KW-0805">Transcription regulation</keyword>
<dbReference type="InterPro" id="IPR011991">
    <property type="entry name" value="ArsR-like_HTH"/>
</dbReference>
<dbReference type="InterPro" id="IPR018356">
    <property type="entry name" value="Tscrpt_reg_HTH_DeoR_CS"/>
</dbReference>
<dbReference type="CDD" id="cd00090">
    <property type="entry name" value="HTH_ARSR"/>
    <property type="match status" value="1"/>
</dbReference>
<keyword evidence="6" id="KW-1185">Reference proteome</keyword>
<comment type="caution">
    <text evidence="5">The sequence shown here is derived from an EMBL/GenBank/DDBJ whole genome shotgun (WGS) entry which is preliminary data.</text>
</comment>
<dbReference type="InterPro" id="IPR050313">
    <property type="entry name" value="Carb_Metab_HTH_regulators"/>
</dbReference>
<dbReference type="Pfam" id="PF08220">
    <property type="entry name" value="HTH_DeoR"/>
    <property type="match status" value="1"/>
</dbReference>
<dbReference type="GO" id="GO:0003677">
    <property type="term" value="F:DNA binding"/>
    <property type="evidence" value="ECO:0007669"/>
    <property type="project" value="UniProtKB-KW"/>
</dbReference>
<dbReference type="SMART" id="SM01134">
    <property type="entry name" value="DeoRC"/>
    <property type="match status" value="1"/>
</dbReference>
<evidence type="ECO:0000256" key="3">
    <source>
        <dbReference type="ARBA" id="ARBA00023163"/>
    </source>
</evidence>
<dbReference type="EMBL" id="JBHUOG010000002">
    <property type="protein sequence ID" value="MFD2796335.1"/>
    <property type="molecule type" value="Genomic_DNA"/>
</dbReference>
<organism evidence="5 6">
    <name type="scientific">Promicromonospora vindobonensis</name>
    <dbReference type="NCBI Taxonomy" id="195748"/>
    <lineage>
        <taxon>Bacteria</taxon>
        <taxon>Bacillati</taxon>
        <taxon>Actinomycetota</taxon>
        <taxon>Actinomycetes</taxon>
        <taxon>Micrococcales</taxon>
        <taxon>Promicromonosporaceae</taxon>
        <taxon>Promicromonospora</taxon>
    </lineage>
</organism>
<evidence type="ECO:0000256" key="2">
    <source>
        <dbReference type="ARBA" id="ARBA00023125"/>
    </source>
</evidence>
<dbReference type="Gene3D" id="3.40.50.1360">
    <property type="match status" value="1"/>
</dbReference>
<evidence type="ECO:0000313" key="5">
    <source>
        <dbReference type="EMBL" id="MFD2796335.1"/>
    </source>
</evidence>
<dbReference type="Gene3D" id="1.10.10.10">
    <property type="entry name" value="Winged helix-like DNA-binding domain superfamily/Winged helix DNA-binding domain"/>
    <property type="match status" value="1"/>
</dbReference>
<reference evidence="6" key="1">
    <citation type="journal article" date="2019" name="Int. J. Syst. Evol. Microbiol.">
        <title>The Global Catalogue of Microorganisms (GCM) 10K type strain sequencing project: providing services to taxonomists for standard genome sequencing and annotation.</title>
        <authorList>
            <consortium name="The Broad Institute Genomics Platform"/>
            <consortium name="The Broad Institute Genome Sequencing Center for Infectious Disease"/>
            <person name="Wu L."/>
            <person name="Ma J."/>
        </authorList>
    </citation>
    <scope>NUCLEOTIDE SEQUENCE [LARGE SCALE GENOMIC DNA]</scope>
    <source>
        <strain evidence="6">CCM 7044</strain>
    </source>
</reference>
<dbReference type="PRINTS" id="PR00037">
    <property type="entry name" value="HTHLACR"/>
</dbReference>
<feature type="domain" description="HTH deoR-type" evidence="4">
    <location>
        <begin position="13"/>
        <end position="68"/>
    </location>
</feature>
<dbReference type="PROSITE" id="PS51000">
    <property type="entry name" value="HTH_DEOR_2"/>
    <property type="match status" value="1"/>
</dbReference>
<name>A0ABW5VYK8_9MICO</name>
<dbReference type="SMART" id="SM00420">
    <property type="entry name" value="HTH_DEOR"/>
    <property type="match status" value="1"/>
</dbReference>
<dbReference type="InterPro" id="IPR001034">
    <property type="entry name" value="DeoR_HTH"/>
</dbReference>
<dbReference type="InterPro" id="IPR014036">
    <property type="entry name" value="DeoR-like_C"/>
</dbReference>
<keyword evidence="3" id="KW-0804">Transcription</keyword>
<dbReference type="InterPro" id="IPR036388">
    <property type="entry name" value="WH-like_DNA-bd_sf"/>
</dbReference>
<evidence type="ECO:0000259" key="4">
    <source>
        <dbReference type="PROSITE" id="PS51000"/>
    </source>
</evidence>
<dbReference type="RefSeq" id="WP_377187737.1">
    <property type="nucleotide sequence ID" value="NZ_JBHUOG010000002.1"/>
</dbReference>
<protein>
    <submittedName>
        <fullName evidence="5">DeoR/GlpR family DNA-binding transcription regulator</fullName>
    </submittedName>
</protein>
<dbReference type="InterPro" id="IPR036390">
    <property type="entry name" value="WH_DNA-bd_sf"/>
</dbReference>
<dbReference type="SUPFAM" id="SSF100950">
    <property type="entry name" value="NagB/RpiA/CoA transferase-like"/>
    <property type="match status" value="1"/>
</dbReference>
<proteinExistence type="predicted"/>
<evidence type="ECO:0000256" key="1">
    <source>
        <dbReference type="ARBA" id="ARBA00023015"/>
    </source>
</evidence>
<dbReference type="InterPro" id="IPR037171">
    <property type="entry name" value="NagB/RpiA_transferase-like"/>
</dbReference>
<sequence length="271" mass="28580">MSVPAGSESMRQSTRARHDELLALIRSGTTRVEDLAEALAISESTVRRDLARLGAEGLVTRTYGGASPESSFHERALAERMRVQMPAKVAIGRRAAELVPDDGTVFVDAGSTTGQLAEHLRGRSGLTVLTRGLEVALLLAGSPGLDVVVIGGSVTTKSHGLVGPLTTVALERFMVDVAFLGVDAVDPLDGVGEATALEAQVKEVAARRARRTVVLADSTKLDRGAVPAWAPLPAGWTLVTDGQDEEVLRRYRDAGVVVETVEAEQQPTVDG</sequence>
<gene>
    <name evidence="5" type="ORF">ACFS27_22420</name>
</gene>